<evidence type="ECO:0000313" key="3">
    <source>
        <dbReference type="EMBL" id="NDV62898.1"/>
    </source>
</evidence>
<comment type="caution">
    <text evidence="3">The sequence shown here is derived from an EMBL/GenBank/DDBJ whole genome shotgun (WGS) entry which is preliminary data.</text>
</comment>
<name>A0A6B2M1T8_9BACT</name>
<dbReference type="EMBL" id="JAAGNX010000002">
    <property type="protein sequence ID" value="NDV62898.1"/>
    <property type="molecule type" value="Genomic_DNA"/>
</dbReference>
<evidence type="ECO:0000256" key="1">
    <source>
        <dbReference type="SAM" id="MobiDB-lite"/>
    </source>
</evidence>
<protein>
    <submittedName>
        <fullName evidence="3">Uncharacterized protein</fullName>
    </submittedName>
</protein>
<feature type="region of interest" description="Disordered" evidence="1">
    <location>
        <begin position="97"/>
        <end position="121"/>
    </location>
</feature>
<dbReference type="Proteomes" id="UP000478417">
    <property type="component" value="Unassembled WGS sequence"/>
</dbReference>
<dbReference type="AlphaFoldDB" id="A0A6B2M1T8"/>
<sequence length="121" mass="13609">MLWAFIASSLFSYDLEQIIGPIGGGPAPSSLFPLFMTVSIFMTWFGVFALAIWTFFPGNWLERIIRWLNHGGNEIHLTKIVLDEIQEETALPILEESSSVAEIPEVEGHPDQRYMPPGSRS</sequence>
<organism evidence="3 4">
    <name type="scientific">Oceanipulchritudo coccoides</name>
    <dbReference type="NCBI Taxonomy" id="2706888"/>
    <lineage>
        <taxon>Bacteria</taxon>
        <taxon>Pseudomonadati</taxon>
        <taxon>Verrucomicrobiota</taxon>
        <taxon>Opitutia</taxon>
        <taxon>Puniceicoccales</taxon>
        <taxon>Oceanipulchritudinaceae</taxon>
        <taxon>Oceanipulchritudo</taxon>
    </lineage>
</organism>
<keyword evidence="4" id="KW-1185">Reference proteome</keyword>
<feature type="transmembrane region" description="Helical" evidence="2">
    <location>
        <begin position="34"/>
        <end position="56"/>
    </location>
</feature>
<keyword evidence="2" id="KW-1133">Transmembrane helix</keyword>
<accession>A0A6B2M1T8</accession>
<evidence type="ECO:0000313" key="4">
    <source>
        <dbReference type="Proteomes" id="UP000478417"/>
    </source>
</evidence>
<evidence type="ECO:0000256" key="2">
    <source>
        <dbReference type="SAM" id="Phobius"/>
    </source>
</evidence>
<proteinExistence type="predicted"/>
<keyword evidence="2" id="KW-0812">Transmembrane</keyword>
<gene>
    <name evidence="3" type="ORF">G0Q06_10585</name>
</gene>
<keyword evidence="2" id="KW-0472">Membrane</keyword>
<reference evidence="3 4" key="1">
    <citation type="submission" date="2020-02" db="EMBL/GenBank/DDBJ databases">
        <title>Albibacoteraceae fam. nov., the first described family within the subdivision 4 Verrucomicrobia.</title>
        <authorList>
            <person name="Xi F."/>
        </authorList>
    </citation>
    <scope>NUCLEOTIDE SEQUENCE [LARGE SCALE GENOMIC DNA]</scope>
    <source>
        <strain evidence="3 4">CK1056</strain>
    </source>
</reference>